<reference evidence="2" key="1">
    <citation type="submission" date="2020-12" db="EMBL/GenBank/DDBJ databases">
        <title>Enhanced detection system for hospital associated transmission using whole genome sequencing surveillance.</title>
        <authorList>
            <person name="Harrison L.H."/>
            <person name="Van Tyne D."/>
            <person name="Marsh J.W."/>
            <person name="Griffith M.P."/>
            <person name="Snyder D.J."/>
            <person name="Cooper V.S."/>
            <person name="Mustapha M."/>
        </authorList>
    </citation>
    <scope>NUCLEOTIDE SEQUENCE</scope>
    <source>
        <strain evidence="2">PSB00042</strain>
    </source>
</reference>
<dbReference type="AlphaFoldDB" id="A0A8I1EH91"/>
<organism evidence="2 3">
    <name type="scientific">Pseudomonas putida</name>
    <name type="common">Arthrobacter siderocapsulatus</name>
    <dbReference type="NCBI Taxonomy" id="303"/>
    <lineage>
        <taxon>Bacteria</taxon>
        <taxon>Pseudomonadati</taxon>
        <taxon>Pseudomonadota</taxon>
        <taxon>Gammaproteobacteria</taxon>
        <taxon>Pseudomonadales</taxon>
        <taxon>Pseudomonadaceae</taxon>
        <taxon>Pseudomonas</taxon>
    </lineage>
</organism>
<feature type="transmembrane region" description="Helical" evidence="1">
    <location>
        <begin position="64"/>
        <end position="83"/>
    </location>
</feature>
<keyword evidence="1" id="KW-0812">Transmembrane</keyword>
<dbReference type="Proteomes" id="UP000637061">
    <property type="component" value="Unassembled WGS sequence"/>
</dbReference>
<evidence type="ECO:0000256" key="1">
    <source>
        <dbReference type="SAM" id="Phobius"/>
    </source>
</evidence>
<protein>
    <submittedName>
        <fullName evidence="2">Uncharacterized protein</fullName>
    </submittedName>
</protein>
<dbReference type="EMBL" id="JAEHTE010000015">
    <property type="protein sequence ID" value="MBI6885133.1"/>
    <property type="molecule type" value="Genomic_DNA"/>
</dbReference>
<evidence type="ECO:0000313" key="2">
    <source>
        <dbReference type="EMBL" id="MBI6885133.1"/>
    </source>
</evidence>
<comment type="caution">
    <text evidence="2">The sequence shown here is derived from an EMBL/GenBank/DDBJ whole genome shotgun (WGS) entry which is preliminary data.</text>
</comment>
<sequence length="193" mass="21616">MILSAMCFFFILSWARHVRSQPVEAGLLGLVHGFLLASIGYACGCLLVSSMLTLSGVAYKMWQILVFGVVPSAICLAGAAYLVRNEPAPKSHRLSDAEATAIIEMFGRYKLIIIERQQEMKTVIEDCSPEHLINLCDEAIKNHQEYPFDKLCRWMGFVQGVLATQGLISVKEERDFSRPLLHAVHQYTPPTYP</sequence>
<keyword evidence="1" id="KW-1133">Transmembrane helix</keyword>
<keyword evidence="1" id="KW-0472">Membrane</keyword>
<proteinExistence type="predicted"/>
<feature type="transmembrane region" description="Helical" evidence="1">
    <location>
        <begin position="30"/>
        <end position="52"/>
    </location>
</feature>
<name>A0A8I1EH91_PSEPU</name>
<gene>
    <name evidence="2" type="ORF">JEU22_14555</name>
</gene>
<dbReference type="RefSeq" id="WP_198747536.1">
    <property type="nucleotide sequence ID" value="NZ_JAEHTE010000015.1"/>
</dbReference>
<evidence type="ECO:0000313" key="3">
    <source>
        <dbReference type="Proteomes" id="UP000637061"/>
    </source>
</evidence>
<accession>A0A8I1EH91</accession>